<name>A0A4R5BHR1_9ACTN</name>
<organism evidence="2 3">
    <name type="scientific">Actinomadura rubrisoli</name>
    <dbReference type="NCBI Taxonomy" id="2530368"/>
    <lineage>
        <taxon>Bacteria</taxon>
        <taxon>Bacillati</taxon>
        <taxon>Actinomycetota</taxon>
        <taxon>Actinomycetes</taxon>
        <taxon>Streptosporangiales</taxon>
        <taxon>Thermomonosporaceae</taxon>
        <taxon>Actinomadura</taxon>
    </lineage>
</organism>
<keyword evidence="2" id="KW-0378">Hydrolase</keyword>
<feature type="region of interest" description="Disordered" evidence="1">
    <location>
        <begin position="1"/>
        <end position="38"/>
    </location>
</feature>
<dbReference type="SUPFAM" id="SSF52096">
    <property type="entry name" value="ClpP/crotonase"/>
    <property type="match status" value="1"/>
</dbReference>
<evidence type="ECO:0000313" key="3">
    <source>
        <dbReference type="Proteomes" id="UP000294513"/>
    </source>
</evidence>
<sequence length="222" mass="23914">MNSAPFPGSPEPWRREPFRPGFNPPGPPPDPPRRESLSPPRVLAYEMNRLIEMRLVIAHGHLDGERAAELCSQLMTLDALGVGEPITLHLRLASADLEAAFAVVDTMDVLSCPTHALVVGQLGGAALAVLAAARERQITPNAMIRLIEPREQSGGTAAEMALFEEEHRRLVGALYDRLALVTGRSVEEIRDDAHRGRIFGADQAVAYGFVHDVAGSPPPGLG</sequence>
<evidence type="ECO:0000256" key="1">
    <source>
        <dbReference type="SAM" id="MobiDB-lite"/>
    </source>
</evidence>
<dbReference type="InterPro" id="IPR029045">
    <property type="entry name" value="ClpP/crotonase-like_dom_sf"/>
</dbReference>
<protein>
    <submittedName>
        <fullName evidence="2">ATP-dependent Clp protease proteolytic subunit</fullName>
    </submittedName>
</protein>
<dbReference type="AlphaFoldDB" id="A0A4R5BHR1"/>
<evidence type="ECO:0000313" key="2">
    <source>
        <dbReference type="EMBL" id="TDD85019.1"/>
    </source>
</evidence>
<dbReference type="Proteomes" id="UP000294513">
    <property type="component" value="Unassembled WGS sequence"/>
</dbReference>
<dbReference type="EMBL" id="SMKU01000094">
    <property type="protein sequence ID" value="TDD85019.1"/>
    <property type="molecule type" value="Genomic_DNA"/>
</dbReference>
<keyword evidence="2" id="KW-0645">Protease</keyword>
<dbReference type="PANTHER" id="PTHR10381">
    <property type="entry name" value="ATP-DEPENDENT CLP PROTEASE PROTEOLYTIC SUBUNIT"/>
    <property type="match status" value="1"/>
</dbReference>
<reference evidence="2 3" key="1">
    <citation type="submission" date="2019-03" db="EMBL/GenBank/DDBJ databases">
        <title>Draft genome sequences of novel Actinobacteria.</title>
        <authorList>
            <person name="Sahin N."/>
            <person name="Ay H."/>
            <person name="Saygin H."/>
        </authorList>
    </citation>
    <scope>NUCLEOTIDE SEQUENCE [LARGE SCALE GENOMIC DNA]</scope>
    <source>
        <strain evidence="2 3">H3C3</strain>
    </source>
</reference>
<dbReference type="GO" id="GO:0006515">
    <property type="term" value="P:protein quality control for misfolded or incompletely synthesized proteins"/>
    <property type="evidence" value="ECO:0007669"/>
    <property type="project" value="TreeGrafter"/>
</dbReference>
<dbReference type="GO" id="GO:0004176">
    <property type="term" value="F:ATP-dependent peptidase activity"/>
    <property type="evidence" value="ECO:0007669"/>
    <property type="project" value="TreeGrafter"/>
</dbReference>
<dbReference type="InterPro" id="IPR023562">
    <property type="entry name" value="ClpP/TepA"/>
</dbReference>
<dbReference type="Gene3D" id="3.90.226.10">
    <property type="entry name" value="2-enoyl-CoA Hydratase, Chain A, domain 1"/>
    <property type="match status" value="1"/>
</dbReference>
<dbReference type="PANTHER" id="PTHR10381:SF11">
    <property type="entry name" value="ATP-DEPENDENT CLP PROTEASE PROTEOLYTIC SUBUNIT, MITOCHONDRIAL"/>
    <property type="match status" value="1"/>
</dbReference>
<comment type="caution">
    <text evidence="2">The sequence shown here is derived from an EMBL/GenBank/DDBJ whole genome shotgun (WGS) entry which is preliminary data.</text>
</comment>
<gene>
    <name evidence="2" type="ORF">E1298_19095</name>
</gene>
<dbReference type="GO" id="GO:0009368">
    <property type="term" value="C:endopeptidase Clp complex"/>
    <property type="evidence" value="ECO:0007669"/>
    <property type="project" value="TreeGrafter"/>
</dbReference>
<accession>A0A4R5BHR1</accession>
<dbReference type="GO" id="GO:0051117">
    <property type="term" value="F:ATPase binding"/>
    <property type="evidence" value="ECO:0007669"/>
    <property type="project" value="TreeGrafter"/>
</dbReference>
<keyword evidence="3" id="KW-1185">Reference proteome</keyword>
<dbReference type="Pfam" id="PF00574">
    <property type="entry name" value="CLP_protease"/>
    <property type="match status" value="1"/>
</dbReference>
<proteinExistence type="predicted"/>
<dbReference type="OrthoDB" id="3539146at2"/>
<dbReference type="GO" id="GO:0004252">
    <property type="term" value="F:serine-type endopeptidase activity"/>
    <property type="evidence" value="ECO:0007669"/>
    <property type="project" value="TreeGrafter"/>
</dbReference>